<organism evidence="2 3">
    <name type="scientific">Acinetobacter pseudolwoffii</name>
    <dbReference type="NCBI Taxonomy" id="2053287"/>
    <lineage>
        <taxon>Bacteria</taxon>
        <taxon>Pseudomonadati</taxon>
        <taxon>Pseudomonadota</taxon>
        <taxon>Gammaproteobacteria</taxon>
        <taxon>Moraxellales</taxon>
        <taxon>Moraxellaceae</taxon>
        <taxon>Acinetobacter</taxon>
    </lineage>
</organism>
<protein>
    <submittedName>
        <fullName evidence="2">Transglutaminase family protein</fullName>
    </submittedName>
</protein>
<dbReference type="PANTHER" id="PTHR33490">
    <property type="entry name" value="BLR5614 PROTEIN-RELATED"/>
    <property type="match status" value="1"/>
</dbReference>
<dbReference type="Proteomes" id="UP000242351">
    <property type="component" value="Unassembled WGS sequence"/>
</dbReference>
<evidence type="ECO:0000313" key="3">
    <source>
        <dbReference type="Proteomes" id="UP000242351"/>
    </source>
</evidence>
<dbReference type="EMBL" id="PGOZ01000006">
    <property type="protein sequence ID" value="PJI32822.1"/>
    <property type="molecule type" value="Genomic_DNA"/>
</dbReference>
<dbReference type="SMART" id="SM00460">
    <property type="entry name" value="TGc"/>
    <property type="match status" value="1"/>
</dbReference>
<dbReference type="Pfam" id="PF01841">
    <property type="entry name" value="Transglut_core"/>
    <property type="match status" value="1"/>
</dbReference>
<dbReference type="InterPro" id="IPR002931">
    <property type="entry name" value="Transglutaminase-like"/>
</dbReference>
<dbReference type="Gene3D" id="2.60.40.2250">
    <property type="match status" value="1"/>
</dbReference>
<gene>
    <name evidence="2" type="ORF">CU320_06875</name>
</gene>
<name>A0A2H9UM91_9GAMM</name>
<sequence length="280" mass="31953">MTTYQIQCHLKYKVVQTTEFVFLIQAAHHSDQTTLEQQLTFNMPVVWREFQDLNHQNRYIRLHVQPCDVFEVHYNATVERHPVINADAQHNLNEVLIPDLPDAVLPYLLASRYCNSDLFAEMANRSFGWMTPGYARVKAIEQWIYNNIFYVSGSTDQFSTATDVLIHRAGVCRDFAHLGIALCRALGIPARMVVGYVEIEKFLPDFHAIFEAYLEGGWVLFDPTRLAPVENLIRIGTGIDAGDVAFSTFYGEVELIKIEPIIRSESDENPLSKPTEITAK</sequence>
<reference evidence="2 3" key="1">
    <citation type="submission" date="2017-11" db="EMBL/GenBank/DDBJ databases">
        <authorList>
            <person name="Han C.G."/>
        </authorList>
    </citation>
    <scope>NUCLEOTIDE SEQUENCE [LARGE SCALE GENOMIC DNA]</scope>
    <source>
        <strain evidence="2 3">ANC 5347</strain>
    </source>
</reference>
<dbReference type="RefSeq" id="WP_100357571.1">
    <property type="nucleotide sequence ID" value="NZ_PGOZ01000006.1"/>
</dbReference>
<dbReference type="InterPro" id="IPR048930">
    <property type="entry name" value="Bact_transglu_N_2"/>
</dbReference>
<dbReference type="Pfam" id="PF21295">
    <property type="entry name" value="Bact_transglu_N_2"/>
    <property type="match status" value="1"/>
</dbReference>
<comment type="caution">
    <text evidence="2">The sequence shown here is derived from an EMBL/GenBank/DDBJ whole genome shotgun (WGS) entry which is preliminary data.</text>
</comment>
<reference evidence="2 3" key="2">
    <citation type="submission" date="2017-12" db="EMBL/GenBank/DDBJ databases">
        <title>Revising the taxonomy of the Acinetobacter lwoffii group: the description of Acinetobacter pseudolwoffii sp. nov. and emended description of Acinetobacter lwoffii.</title>
        <authorList>
            <person name="Nemec A."/>
        </authorList>
    </citation>
    <scope>NUCLEOTIDE SEQUENCE [LARGE SCALE GENOMIC DNA]</scope>
    <source>
        <strain evidence="2 3">ANC 5347</strain>
    </source>
</reference>
<accession>A0A2H9UM91</accession>
<dbReference type="SUPFAM" id="SSF54001">
    <property type="entry name" value="Cysteine proteinases"/>
    <property type="match status" value="1"/>
</dbReference>
<feature type="domain" description="Transglutaminase-like" evidence="1">
    <location>
        <begin position="164"/>
        <end position="225"/>
    </location>
</feature>
<proteinExistence type="predicted"/>
<dbReference type="AlphaFoldDB" id="A0A2H9UM91"/>
<evidence type="ECO:0000313" key="2">
    <source>
        <dbReference type="EMBL" id="PJI32822.1"/>
    </source>
</evidence>
<dbReference type="InterPro" id="IPR038765">
    <property type="entry name" value="Papain-like_cys_pep_sf"/>
</dbReference>
<dbReference type="Gene3D" id="3.10.620.30">
    <property type="match status" value="1"/>
</dbReference>
<evidence type="ECO:0000259" key="1">
    <source>
        <dbReference type="SMART" id="SM00460"/>
    </source>
</evidence>
<dbReference type="PANTHER" id="PTHR33490:SF12">
    <property type="entry name" value="BLL5557 PROTEIN"/>
    <property type="match status" value="1"/>
</dbReference>